<comment type="catalytic activity">
    <reaction evidence="8">
        <text>3-dehydro-D-erythronate + ATP = 3-dehydro-4-O-phospho-D-erythronate + ADP + H(+)</text>
        <dbReference type="Rhea" id="RHEA:52556"/>
        <dbReference type="ChEBI" id="CHEBI:15378"/>
        <dbReference type="ChEBI" id="CHEBI:30616"/>
        <dbReference type="ChEBI" id="CHEBI:57958"/>
        <dbReference type="ChEBI" id="CHEBI:136593"/>
        <dbReference type="ChEBI" id="CHEBI:456216"/>
        <dbReference type="EC" id="2.7.1.217"/>
    </reaction>
</comment>
<keyword evidence="4" id="KW-0418">Kinase</keyword>
<evidence type="ECO:0000256" key="4">
    <source>
        <dbReference type="ARBA" id="ARBA00022777"/>
    </source>
</evidence>
<dbReference type="Pfam" id="PF07005">
    <property type="entry name" value="SBD_N"/>
    <property type="match status" value="1"/>
</dbReference>
<feature type="domain" description="Four-carbon acid sugar kinase nucleotide binding" evidence="14">
    <location>
        <begin position="253"/>
        <end position="407"/>
    </location>
</feature>
<dbReference type="InterPro" id="IPR050007">
    <property type="entry name" value="OtnK"/>
</dbReference>
<evidence type="ECO:0000256" key="3">
    <source>
        <dbReference type="ARBA" id="ARBA00022741"/>
    </source>
</evidence>
<reference evidence="15" key="1">
    <citation type="journal article" date="2015" name="Nature">
        <title>Complex archaea that bridge the gap between prokaryotes and eukaryotes.</title>
        <authorList>
            <person name="Spang A."/>
            <person name="Saw J.H."/>
            <person name="Jorgensen S.L."/>
            <person name="Zaremba-Niedzwiedzka K."/>
            <person name="Martijn J."/>
            <person name="Lind A.E."/>
            <person name="van Eijk R."/>
            <person name="Schleper C."/>
            <person name="Guy L."/>
            <person name="Ettema T.J."/>
        </authorList>
    </citation>
    <scope>NUCLEOTIDE SEQUENCE</scope>
</reference>
<dbReference type="Gene3D" id="3.40.980.20">
    <property type="entry name" value="Four-carbon acid sugar kinase, nucleotide binding domain"/>
    <property type="match status" value="1"/>
</dbReference>
<dbReference type="GO" id="GO:0005524">
    <property type="term" value="F:ATP binding"/>
    <property type="evidence" value="ECO:0007669"/>
    <property type="project" value="UniProtKB-KW"/>
</dbReference>
<evidence type="ECO:0000256" key="2">
    <source>
        <dbReference type="ARBA" id="ARBA00022679"/>
    </source>
</evidence>
<dbReference type="InterPro" id="IPR037051">
    <property type="entry name" value="4-carb_acid_sugar_kinase_N_sf"/>
</dbReference>
<comment type="catalytic activity">
    <reaction evidence="7">
        <text>3-dehydro-L-erythronate + ATP = 3-dehydro-4-O-phospho-L-erythronate + ADP + H(+)</text>
        <dbReference type="Rhea" id="RHEA:52552"/>
        <dbReference type="ChEBI" id="CHEBI:15378"/>
        <dbReference type="ChEBI" id="CHEBI:30616"/>
        <dbReference type="ChEBI" id="CHEBI:136592"/>
        <dbReference type="ChEBI" id="CHEBI:136670"/>
        <dbReference type="ChEBI" id="CHEBI:456216"/>
        <dbReference type="EC" id="2.7.1.217"/>
    </reaction>
</comment>
<evidence type="ECO:0000256" key="7">
    <source>
        <dbReference type="ARBA" id="ARBA00035898"/>
    </source>
</evidence>
<evidence type="ECO:0000256" key="12">
    <source>
        <dbReference type="ARBA" id="ARBA00041377"/>
    </source>
</evidence>
<keyword evidence="5" id="KW-0067">ATP-binding</keyword>
<evidence type="ECO:0000256" key="8">
    <source>
        <dbReference type="ARBA" id="ARBA00036346"/>
    </source>
</evidence>
<evidence type="ECO:0000256" key="6">
    <source>
        <dbReference type="ARBA" id="ARBA00023277"/>
    </source>
</evidence>
<gene>
    <name evidence="15" type="ORF">LCGC14_0435270</name>
</gene>
<dbReference type="AlphaFoldDB" id="A0A0F9VW65"/>
<evidence type="ECO:0000313" key="15">
    <source>
        <dbReference type="EMBL" id="KKN69983.1"/>
    </source>
</evidence>
<name>A0A0F9VW65_9ZZZZ</name>
<evidence type="ECO:0000256" key="10">
    <source>
        <dbReference type="ARBA" id="ARBA00039095"/>
    </source>
</evidence>
<dbReference type="InterPro" id="IPR010737">
    <property type="entry name" value="4-carb_acid_sugar_kinase_N"/>
</dbReference>
<comment type="caution">
    <text evidence="15">The sequence shown here is derived from an EMBL/GenBank/DDBJ whole genome shotgun (WGS) entry which is preliminary data.</text>
</comment>
<evidence type="ECO:0000256" key="9">
    <source>
        <dbReference type="ARBA" id="ARBA00037335"/>
    </source>
</evidence>
<evidence type="ECO:0000256" key="11">
    <source>
        <dbReference type="ARBA" id="ARBA00039461"/>
    </source>
</evidence>
<dbReference type="Gene3D" id="3.40.50.10840">
    <property type="entry name" value="Putative sugar-binding, N-terminal domain"/>
    <property type="match status" value="1"/>
</dbReference>
<evidence type="ECO:0000256" key="1">
    <source>
        <dbReference type="ARBA" id="ARBA00005715"/>
    </source>
</evidence>
<proteinExistence type="inferred from homology"/>
<keyword evidence="6" id="KW-0119">Carbohydrate metabolism</keyword>
<dbReference type="GO" id="GO:0016301">
    <property type="term" value="F:kinase activity"/>
    <property type="evidence" value="ECO:0007669"/>
    <property type="project" value="UniProtKB-KW"/>
</dbReference>
<dbReference type="InterPro" id="IPR031475">
    <property type="entry name" value="NBD_C"/>
</dbReference>
<feature type="domain" description="Four-carbon acid sugar kinase N-terminal" evidence="13">
    <location>
        <begin position="3"/>
        <end position="227"/>
    </location>
</feature>
<organism evidence="15">
    <name type="scientific">marine sediment metagenome</name>
    <dbReference type="NCBI Taxonomy" id="412755"/>
    <lineage>
        <taxon>unclassified sequences</taxon>
        <taxon>metagenomes</taxon>
        <taxon>ecological metagenomes</taxon>
    </lineage>
</organism>
<evidence type="ECO:0000259" key="14">
    <source>
        <dbReference type="Pfam" id="PF17042"/>
    </source>
</evidence>
<dbReference type="NCBIfam" id="NF043035">
    <property type="entry name" value="OxoTetrKin"/>
    <property type="match status" value="1"/>
</dbReference>
<dbReference type="InterPro" id="IPR042213">
    <property type="entry name" value="NBD_C_sf"/>
</dbReference>
<evidence type="ECO:0000259" key="13">
    <source>
        <dbReference type="Pfam" id="PF07005"/>
    </source>
</evidence>
<dbReference type="SUPFAM" id="SSF142764">
    <property type="entry name" value="YgbK-like"/>
    <property type="match status" value="1"/>
</dbReference>
<dbReference type="EMBL" id="LAZR01000413">
    <property type="protein sequence ID" value="KKN69983.1"/>
    <property type="molecule type" value="Genomic_DNA"/>
</dbReference>
<keyword evidence="2" id="KW-0808">Transferase</keyword>
<comment type="similarity">
    <text evidence="1">Belongs to the four-carbon acid sugar kinase family.</text>
</comment>
<protein>
    <recommendedName>
        <fullName evidence="11">3-oxo-tetronate kinase</fullName>
        <ecNumber evidence="10">2.7.1.217</ecNumber>
    </recommendedName>
    <alternativeName>
        <fullName evidence="12">3-dehydrotetronate 4-kinase</fullName>
    </alternativeName>
</protein>
<keyword evidence="3" id="KW-0547">Nucleotide-binding</keyword>
<dbReference type="EC" id="2.7.1.217" evidence="10"/>
<comment type="function">
    <text evidence="9">Catalyzes the ATP-dependent phosphorylation of 3-oxo-tetronate to 3-oxo-tetronate 4-phosphate.</text>
</comment>
<sequence>MLLGCIGDDFTGSSDLANTLAKGGMRVTQFSGVPNGPAEPDVEAGIVALKSRTIPPAEAVALSLAALDWLVDQGCRQFLFKYCSTFDSTPEGNIGPVIDALMQRLGTDRTIVCPAFPATGRSIYQGHLFVGDRLLSESGMEHHPLTPMTDADLRRWLAPQTKQGVGHVAATTVFRGGPAILEAMADEVAAGRPVVVVDAIRDADLLAIGAAAKDLRLLTGGSGIALGLPDNFRAEDLLASEPSTWTGSDGPAAILSGSCSTMTRTQVARYAKTSPALEIVPDRVMAGEQSPDGAVNWALEQTGGVPLIYSSADPGAVKAAQRHFGRDALAARLEEFFAETARQLCAAGVTRLVVAGGETSGAVVEGLGLSALAIGPEIAPGVPAVKASDRPLWLTLKSGNFGDADFFQTALGVLKGEHHDV</sequence>
<evidence type="ECO:0000256" key="5">
    <source>
        <dbReference type="ARBA" id="ARBA00022840"/>
    </source>
</evidence>
<dbReference type="Pfam" id="PF17042">
    <property type="entry name" value="NBD_C"/>
    <property type="match status" value="1"/>
</dbReference>
<accession>A0A0F9VW65</accession>